<keyword evidence="2" id="KW-1185">Reference proteome</keyword>
<evidence type="ECO:0008006" key="3">
    <source>
        <dbReference type="Google" id="ProtNLM"/>
    </source>
</evidence>
<dbReference type="Proteomes" id="UP001224644">
    <property type="component" value="Unassembled WGS sequence"/>
</dbReference>
<organism evidence="1 2">
    <name type="scientific">Methylobacterium adhaesivum</name>
    <dbReference type="NCBI Taxonomy" id="333297"/>
    <lineage>
        <taxon>Bacteria</taxon>
        <taxon>Pseudomonadati</taxon>
        <taxon>Pseudomonadota</taxon>
        <taxon>Alphaproteobacteria</taxon>
        <taxon>Hyphomicrobiales</taxon>
        <taxon>Methylobacteriaceae</taxon>
        <taxon>Methylobacterium</taxon>
    </lineage>
</organism>
<evidence type="ECO:0000313" key="2">
    <source>
        <dbReference type="Proteomes" id="UP001224644"/>
    </source>
</evidence>
<comment type="caution">
    <text evidence="1">The sequence shown here is derived from an EMBL/GenBank/DDBJ whole genome shotgun (WGS) entry which is preliminary data.</text>
</comment>
<name>A0ABT8BH74_9HYPH</name>
<proteinExistence type="predicted"/>
<dbReference type="EMBL" id="JAUFPX010000009">
    <property type="protein sequence ID" value="MDN3591421.1"/>
    <property type="molecule type" value="Genomic_DNA"/>
</dbReference>
<gene>
    <name evidence="1" type="ORF">QWZ12_12455</name>
</gene>
<evidence type="ECO:0000313" key="1">
    <source>
        <dbReference type="EMBL" id="MDN3591421.1"/>
    </source>
</evidence>
<sequence length="132" mass="13521">MTCARTMVFWLMAVIVLIVVGVMPSGAEAHAGHARHGAADAVRVLVVVDTTLRAPALASPARSSVETRLTRTCDGTCCHIPGTPCCTGAALAPNAQAALPRRPAGARALARALPARTDVVPEALPKPPRSAA</sequence>
<accession>A0ABT8BH74</accession>
<reference evidence="2" key="1">
    <citation type="journal article" date="2019" name="Int. J. Syst. Evol. Microbiol.">
        <title>The Global Catalogue of Microorganisms (GCM) 10K type strain sequencing project: providing services to taxonomists for standard genome sequencing and annotation.</title>
        <authorList>
            <consortium name="The Broad Institute Genomics Platform"/>
            <consortium name="The Broad Institute Genome Sequencing Center for Infectious Disease"/>
            <person name="Wu L."/>
            <person name="Ma J."/>
        </authorList>
    </citation>
    <scope>NUCLEOTIDE SEQUENCE [LARGE SCALE GENOMIC DNA]</scope>
    <source>
        <strain evidence="2">CECT 7069</strain>
    </source>
</reference>
<dbReference type="RefSeq" id="WP_238227964.1">
    <property type="nucleotide sequence ID" value="NZ_BPQD01000039.1"/>
</dbReference>
<protein>
    <recommendedName>
        <fullName evidence="3">DUF2946 domain-containing protein</fullName>
    </recommendedName>
</protein>